<reference evidence="2" key="1">
    <citation type="submission" date="2021-01" db="EMBL/GenBank/DDBJ databases">
        <authorList>
            <person name="Corre E."/>
            <person name="Pelletier E."/>
            <person name="Niang G."/>
            <person name="Scheremetjew M."/>
            <person name="Finn R."/>
            <person name="Kale V."/>
            <person name="Holt S."/>
            <person name="Cochrane G."/>
            <person name="Meng A."/>
            <person name="Brown T."/>
            <person name="Cohen L."/>
        </authorList>
    </citation>
    <scope>NUCLEOTIDE SEQUENCE</scope>
    <source>
        <strain evidence="2">SAG 11-49</strain>
    </source>
</reference>
<accession>A0A7S0RES1</accession>
<feature type="compositionally biased region" description="Gly residues" evidence="1">
    <location>
        <begin position="248"/>
        <end position="258"/>
    </location>
</feature>
<feature type="region of interest" description="Disordered" evidence="1">
    <location>
        <begin position="536"/>
        <end position="647"/>
    </location>
</feature>
<feature type="region of interest" description="Disordered" evidence="1">
    <location>
        <begin position="247"/>
        <end position="318"/>
    </location>
</feature>
<name>A0A7S0RES1_9CHLO</name>
<feature type="compositionally biased region" description="Low complexity" evidence="1">
    <location>
        <begin position="597"/>
        <end position="621"/>
    </location>
</feature>
<dbReference type="AlphaFoldDB" id="A0A7S0RES1"/>
<dbReference type="EMBL" id="HBFB01012224">
    <property type="protein sequence ID" value="CAD8675501.1"/>
    <property type="molecule type" value="Transcribed_RNA"/>
</dbReference>
<feature type="compositionally biased region" description="Polar residues" evidence="1">
    <location>
        <begin position="564"/>
        <end position="576"/>
    </location>
</feature>
<feature type="compositionally biased region" description="Low complexity" evidence="1">
    <location>
        <begin position="268"/>
        <end position="304"/>
    </location>
</feature>
<evidence type="ECO:0000256" key="1">
    <source>
        <dbReference type="SAM" id="MobiDB-lite"/>
    </source>
</evidence>
<feature type="region of interest" description="Disordered" evidence="1">
    <location>
        <begin position="994"/>
        <end position="1015"/>
    </location>
</feature>
<feature type="region of interest" description="Disordered" evidence="1">
    <location>
        <begin position="80"/>
        <end position="118"/>
    </location>
</feature>
<feature type="compositionally biased region" description="Gly residues" evidence="1">
    <location>
        <begin position="637"/>
        <end position="647"/>
    </location>
</feature>
<organism evidence="2">
    <name type="scientific">Chlamydomonas leiostraca</name>
    <dbReference type="NCBI Taxonomy" id="1034604"/>
    <lineage>
        <taxon>Eukaryota</taxon>
        <taxon>Viridiplantae</taxon>
        <taxon>Chlorophyta</taxon>
        <taxon>core chlorophytes</taxon>
        <taxon>Chlorophyceae</taxon>
        <taxon>CS clade</taxon>
        <taxon>Chlamydomonadales</taxon>
        <taxon>Chlamydomonadaceae</taxon>
        <taxon>Chlamydomonas</taxon>
    </lineage>
</organism>
<feature type="region of interest" description="Disordered" evidence="1">
    <location>
        <begin position="760"/>
        <end position="791"/>
    </location>
</feature>
<proteinExistence type="predicted"/>
<protein>
    <submittedName>
        <fullName evidence="2">Uncharacterized protein</fullName>
    </submittedName>
</protein>
<gene>
    <name evidence="2" type="ORF">CLEI1391_LOCUS6925</name>
</gene>
<sequence>MQATEGSLPPGMPVGSRAWDRSSVPAVLNISPEDALSLGAQAYDQLLQSISSPFAPVNLTRTRQYSQSMNPSAMVSQADTAVGGSGAHGPPSYAHQGVTGSGWPDIPRPVPHSRGGSSDHRLFSPPAMHPQQNLVRQGSMDPQIQEFHRLLVAGASALSAAGASYAGQTLDVDTANFRSSTTQASNSTMASNMQHHSMSMNLRASSPGDASALAARAHELRLRREALWAEAQRIAAQEAEVVAAMAAAGGGGGNGGNDPGPRSRTRQQMDWQGQQQQQQLVMQRSNTSSTLSPSSSAIHGHSGNTPPPPPMMPSSSGRHGSSNFAAYVMYAPAQQQHLLQQPVSIVQGSQESMSGTRGNADGMHWSQQLNMVLENCASLQQAQQQLLLPASNGSVHTASTTGGHGVPSAGHGMAYLGTNSNTNLMLVGQPSASGALHIMGSSNSNLGSLGLPRSRRPSQVALQPAGSGSLARVPSGNPVMGANGQPIPVEYAASATMMPNINSPTAGMQGSGSLPISTAGMNLQRMQAASPMGTAQGMRVHGAMSPQQSSGHSGLPAVPEGASLTHTPTVVTSIGGASQGPGKQAMAMQRGRSIGRQGQATSSSSQQQLQGSSLSQYGSDLDTGAGSGGTPRSPGMQGAGSSAGGAGTVDVGMSSTFQSDHVAASAAAAAAAGMFSTKTGTTSSTSMNSMADVQLGTNWDVDTRRSIVANSRTSTATSGNPSSGVLAHHPAAPAHNQLGAATAAAVQRVTYQAAGGPVTPQVQSFAGPHTSPHGSRGAANGSGGSGFGPDFLNLPGVATPVDALSDLPGPTGSRVPSTPGIAAPVSAAPRPLPAPVPAAAPRPLFSIAAQLDMLRGGRPGATESRTATAAAAAVAQQLAAATAAPAGGSYSKASWNGAPVQPPAWPAGVNSTAAAHHTPVLHLPNSADMANAPGSLIPASAPPSALSAAGSTSRLSASMTSVVAPVQAGHSAAAAASIAVAAAGAAGAASASPAASTGAAAGSASGSKPAKKASHVLSKLKNKLFK</sequence>
<evidence type="ECO:0000313" key="2">
    <source>
        <dbReference type="EMBL" id="CAD8675501.1"/>
    </source>
</evidence>
<feature type="compositionally biased region" description="Low complexity" evidence="1">
    <location>
        <begin position="994"/>
        <end position="1008"/>
    </location>
</feature>